<protein>
    <submittedName>
        <fullName evidence="1">Uncharacterized protein</fullName>
    </submittedName>
</protein>
<dbReference type="AlphaFoldDB" id="K2HA44"/>
<dbReference type="InterPro" id="IPR045516">
    <property type="entry name" value="DUF6477"/>
</dbReference>
<organism evidence="1 2">
    <name type="scientific">Oceaniovalibus guishaninsula JLT2003</name>
    <dbReference type="NCBI Taxonomy" id="1231392"/>
    <lineage>
        <taxon>Bacteria</taxon>
        <taxon>Pseudomonadati</taxon>
        <taxon>Pseudomonadota</taxon>
        <taxon>Alphaproteobacteria</taxon>
        <taxon>Rhodobacterales</taxon>
        <taxon>Roseobacteraceae</taxon>
        <taxon>Oceaniovalibus</taxon>
    </lineage>
</organism>
<name>K2HA44_9RHOB</name>
<sequence>MQLTLTAAPRLNRPALLVRAARIAMKHHDRDKALHRLLGAARPPAPAESQRRLAEIESDLNDLRRAGDAAYDVVRHVGVLTALMGEVRLLHMQEVEGGAARPARPALTLVSG</sequence>
<keyword evidence="2" id="KW-1185">Reference proteome</keyword>
<dbReference type="EMBL" id="AMGO01000052">
    <property type="protein sequence ID" value="EKE43502.1"/>
    <property type="molecule type" value="Genomic_DNA"/>
</dbReference>
<gene>
    <name evidence="1" type="ORF">OCGS_2234</name>
</gene>
<reference evidence="1 2" key="1">
    <citation type="journal article" date="2012" name="J. Bacteriol.">
        <title>Draft Genome Sequence of Oceaniovalibus guishaninsula JLT2003T.</title>
        <authorList>
            <person name="Tang K."/>
            <person name="Liu K."/>
            <person name="Jiao N."/>
        </authorList>
    </citation>
    <scope>NUCLEOTIDE SEQUENCE [LARGE SCALE GENOMIC DNA]</scope>
    <source>
        <strain evidence="1 2">JLT2003</strain>
    </source>
</reference>
<evidence type="ECO:0000313" key="1">
    <source>
        <dbReference type="EMBL" id="EKE43502.1"/>
    </source>
</evidence>
<dbReference type="Proteomes" id="UP000006765">
    <property type="component" value="Unassembled WGS sequence"/>
</dbReference>
<dbReference type="STRING" id="1231392.OCGS_2234"/>
<dbReference type="Pfam" id="PF20083">
    <property type="entry name" value="DUF6477"/>
    <property type="match status" value="1"/>
</dbReference>
<dbReference type="RefSeq" id="WP_007427386.1">
    <property type="nucleotide sequence ID" value="NZ_AMGO01000052.1"/>
</dbReference>
<comment type="caution">
    <text evidence="1">The sequence shown here is derived from an EMBL/GenBank/DDBJ whole genome shotgun (WGS) entry which is preliminary data.</text>
</comment>
<proteinExistence type="predicted"/>
<evidence type="ECO:0000313" key="2">
    <source>
        <dbReference type="Proteomes" id="UP000006765"/>
    </source>
</evidence>
<accession>K2HA44</accession>